<name>A0A1W1HAW2_9BACT</name>
<evidence type="ECO:0000313" key="1">
    <source>
        <dbReference type="EMBL" id="SLM29620.1"/>
    </source>
</evidence>
<keyword evidence="2" id="KW-1185">Reference proteome</keyword>
<evidence type="ECO:0000313" key="2">
    <source>
        <dbReference type="Proteomes" id="UP000191931"/>
    </source>
</evidence>
<sequence>MADTYATAKHENPLKTDYYGDFLIKIVEFNHEGSELQRSY</sequence>
<gene>
    <name evidence="1" type="ORF">MTBBW1_1890018</name>
</gene>
<dbReference type="STRING" id="1246637.MTBBW1_1890018"/>
<organism evidence="1 2">
    <name type="scientific">Desulfamplus magnetovallimortis</name>
    <dbReference type="NCBI Taxonomy" id="1246637"/>
    <lineage>
        <taxon>Bacteria</taxon>
        <taxon>Pseudomonadati</taxon>
        <taxon>Thermodesulfobacteriota</taxon>
        <taxon>Desulfobacteria</taxon>
        <taxon>Desulfobacterales</taxon>
        <taxon>Desulfobacteraceae</taxon>
        <taxon>Desulfamplus</taxon>
    </lineage>
</organism>
<reference evidence="1 2" key="1">
    <citation type="submission" date="2017-03" db="EMBL/GenBank/DDBJ databases">
        <authorList>
            <person name="Afonso C.L."/>
            <person name="Miller P.J."/>
            <person name="Scott M.A."/>
            <person name="Spackman E."/>
            <person name="Goraichik I."/>
            <person name="Dimitrov K.M."/>
            <person name="Suarez D.L."/>
            <person name="Swayne D.E."/>
        </authorList>
    </citation>
    <scope>NUCLEOTIDE SEQUENCE [LARGE SCALE GENOMIC DNA]</scope>
    <source>
        <strain evidence="1">PRJEB14757</strain>
    </source>
</reference>
<proteinExistence type="predicted"/>
<protein>
    <submittedName>
        <fullName evidence="1">Uncharacterized protein</fullName>
    </submittedName>
</protein>
<accession>A0A1W1HAW2</accession>
<dbReference type="AlphaFoldDB" id="A0A1W1HAW2"/>
<dbReference type="Proteomes" id="UP000191931">
    <property type="component" value="Unassembled WGS sequence"/>
</dbReference>
<dbReference type="EMBL" id="FWEV01000100">
    <property type="protein sequence ID" value="SLM29620.1"/>
    <property type="molecule type" value="Genomic_DNA"/>
</dbReference>